<dbReference type="Proteomes" id="UP001607302">
    <property type="component" value="Unassembled WGS sequence"/>
</dbReference>
<dbReference type="EMBL" id="JAUDFV010000166">
    <property type="protein sequence ID" value="KAL2712365.1"/>
    <property type="molecule type" value="Genomic_DNA"/>
</dbReference>
<organism evidence="1 2">
    <name type="scientific">Vespula squamosa</name>
    <name type="common">Southern yellow jacket</name>
    <name type="synonym">Wasp</name>
    <dbReference type="NCBI Taxonomy" id="30214"/>
    <lineage>
        <taxon>Eukaryota</taxon>
        <taxon>Metazoa</taxon>
        <taxon>Ecdysozoa</taxon>
        <taxon>Arthropoda</taxon>
        <taxon>Hexapoda</taxon>
        <taxon>Insecta</taxon>
        <taxon>Pterygota</taxon>
        <taxon>Neoptera</taxon>
        <taxon>Endopterygota</taxon>
        <taxon>Hymenoptera</taxon>
        <taxon>Apocrita</taxon>
        <taxon>Aculeata</taxon>
        <taxon>Vespoidea</taxon>
        <taxon>Vespidae</taxon>
        <taxon>Vespinae</taxon>
        <taxon>Vespula</taxon>
    </lineage>
</organism>
<gene>
    <name evidence="1" type="ORF">V1478_017888</name>
</gene>
<proteinExistence type="predicted"/>
<sequence length="98" mass="11344">SKCCNGATELTAPRYTVIVQWLTYRLRIAPGLQVPFGASRKVSSRFSDQIDIERSLESNLTRFGPTTNQEEERRKEDWWYYLGQKTAKGPLIETGRQF</sequence>
<comment type="caution">
    <text evidence="1">The sequence shown here is derived from an EMBL/GenBank/DDBJ whole genome shotgun (WGS) entry which is preliminary data.</text>
</comment>
<protein>
    <submittedName>
        <fullName evidence="1">Uncharacterized protein</fullName>
    </submittedName>
</protein>
<accession>A0ABD1ZVH1</accession>
<name>A0ABD1ZVH1_VESSQ</name>
<keyword evidence="2" id="KW-1185">Reference proteome</keyword>
<evidence type="ECO:0000313" key="1">
    <source>
        <dbReference type="EMBL" id="KAL2712365.1"/>
    </source>
</evidence>
<evidence type="ECO:0000313" key="2">
    <source>
        <dbReference type="Proteomes" id="UP001607302"/>
    </source>
</evidence>
<reference evidence="1 2" key="1">
    <citation type="journal article" date="2024" name="Ann. Entomol. Soc. Am.">
        <title>Genomic analyses of the southern and eastern yellowjacket wasps (Hymenoptera: Vespidae) reveal evolutionary signatures of social life.</title>
        <authorList>
            <person name="Catto M.A."/>
            <person name="Caine P.B."/>
            <person name="Orr S.E."/>
            <person name="Hunt B.G."/>
            <person name="Goodisman M.A.D."/>
        </authorList>
    </citation>
    <scope>NUCLEOTIDE SEQUENCE [LARGE SCALE GENOMIC DNA]</scope>
    <source>
        <strain evidence="1">233</strain>
        <tissue evidence="1">Head and thorax</tissue>
    </source>
</reference>
<feature type="non-terminal residue" evidence="1">
    <location>
        <position position="1"/>
    </location>
</feature>
<dbReference type="AlphaFoldDB" id="A0ABD1ZVH1"/>